<evidence type="ECO:0000313" key="2">
    <source>
        <dbReference type="Proteomes" id="UP000887578"/>
    </source>
</evidence>
<feature type="signal peptide" evidence="1">
    <location>
        <begin position="1"/>
        <end position="21"/>
    </location>
</feature>
<proteinExistence type="predicted"/>
<keyword evidence="1" id="KW-0732">Signal</keyword>
<sequence>MIYKLLLFATIFIPHFTNICGNLCHNCITREYQNIYDDYINTPGNEKKMFPSGKSDCNNSRMITCKGECVGIKIEEFKKKDNGYFVGYVYGCAEYFFKKKILLQYPVQEAQKFCDKPNHFDISYSLSIKTTYCRCKEEMCNNPGKDFVNADYVPPPSSQISSPRSAAQHPRSAAASRFVSSSTTSTTKTAATLASIGTNALVISLSSSHGQIDPIKLVLSNLLVFIIYQMF</sequence>
<evidence type="ECO:0000313" key="3">
    <source>
        <dbReference type="WBParaSite" id="PDA_v2.g4750.t1"/>
    </source>
</evidence>
<dbReference type="AlphaFoldDB" id="A0A914QMB2"/>
<evidence type="ECO:0000256" key="1">
    <source>
        <dbReference type="SAM" id="SignalP"/>
    </source>
</evidence>
<protein>
    <submittedName>
        <fullName evidence="3">Uncharacterized protein</fullName>
    </submittedName>
</protein>
<reference evidence="3" key="1">
    <citation type="submission" date="2022-11" db="UniProtKB">
        <authorList>
            <consortium name="WormBaseParasite"/>
        </authorList>
    </citation>
    <scope>IDENTIFICATION</scope>
</reference>
<accession>A0A914QMB2</accession>
<keyword evidence="2" id="KW-1185">Reference proteome</keyword>
<organism evidence="2 3">
    <name type="scientific">Panagrolaimus davidi</name>
    <dbReference type="NCBI Taxonomy" id="227884"/>
    <lineage>
        <taxon>Eukaryota</taxon>
        <taxon>Metazoa</taxon>
        <taxon>Ecdysozoa</taxon>
        <taxon>Nematoda</taxon>
        <taxon>Chromadorea</taxon>
        <taxon>Rhabditida</taxon>
        <taxon>Tylenchina</taxon>
        <taxon>Panagrolaimomorpha</taxon>
        <taxon>Panagrolaimoidea</taxon>
        <taxon>Panagrolaimidae</taxon>
        <taxon>Panagrolaimus</taxon>
    </lineage>
</organism>
<name>A0A914QMB2_9BILA</name>
<feature type="chain" id="PRO_5037045764" evidence="1">
    <location>
        <begin position="22"/>
        <end position="231"/>
    </location>
</feature>
<dbReference type="Proteomes" id="UP000887578">
    <property type="component" value="Unplaced"/>
</dbReference>
<dbReference type="WBParaSite" id="PDA_v2.g4750.t1">
    <property type="protein sequence ID" value="PDA_v2.g4750.t1"/>
    <property type="gene ID" value="PDA_v2.g4750"/>
</dbReference>